<dbReference type="RefSeq" id="WP_027704336.1">
    <property type="nucleotide sequence ID" value="NZ_AP018933.1"/>
</dbReference>
<sequence>MTLTELRYIVTLSQERHFGRAAERCFVSQPTLSVAVKKLEEELGVALFERSKSTVQVTPMGERIVAQAHRVLEQANVIKELAHKGRDQLSSPLRIGAIYTVGPYLFPHLVPALNELAPQMPLYIEENTTGLLRRKLRAGELDVIIVALPFTEPDVLTKPLFEEPFEVLLPAGHPWLERESIDREMLSEERVLLLGEGHCFRDQILDACPALAHQINHPDKALVAEGGSLETIRHMVASGLGITVLPKMATGVHEYDSGMLATRPFSNPAPGRSIAVAWRTSFPRPKAIDVLTNAIGHCQPLGEAPGSSNLELPEHRR</sequence>
<dbReference type="InterPro" id="IPR036390">
    <property type="entry name" value="WH_DNA-bd_sf"/>
</dbReference>
<dbReference type="OrthoDB" id="9775392at2"/>
<protein>
    <submittedName>
        <fullName evidence="7">Transcriptional regulator</fullName>
    </submittedName>
</protein>
<evidence type="ECO:0000256" key="4">
    <source>
        <dbReference type="ARBA" id="ARBA00023159"/>
    </source>
</evidence>
<dbReference type="Pfam" id="PF03466">
    <property type="entry name" value="LysR_substrate"/>
    <property type="match status" value="1"/>
</dbReference>
<keyword evidence="8" id="KW-1185">Reference proteome</keyword>
<feature type="domain" description="HTH lysR-type" evidence="6">
    <location>
        <begin position="1"/>
        <end position="58"/>
    </location>
</feature>
<dbReference type="InterPro" id="IPR005119">
    <property type="entry name" value="LysR_subst-bd"/>
</dbReference>
<dbReference type="PROSITE" id="PS50931">
    <property type="entry name" value="HTH_LYSR"/>
    <property type="match status" value="1"/>
</dbReference>
<dbReference type="STRING" id="1123510.GCA_000620025_00069"/>
<keyword evidence="3" id="KW-0238">DNA-binding</keyword>
<dbReference type="SUPFAM" id="SSF53850">
    <property type="entry name" value="Periplasmic binding protein-like II"/>
    <property type="match status" value="1"/>
</dbReference>
<dbReference type="CDD" id="cd08411">
    <property type="entry name" value="PBP2_OxyR"/>
    <property type="match status" value="1"/>
</dbReference>
<evidence type="ECO:0000256" key="3">
    <source>
        <dbReference type="ARBA" id="ARBA00023125"/>
    </source>
</evidence>
<dbReference type="InterPro" id="IPR000847">
    <property type="entry name" value="LysR_HTH_N"/>
</dbReference>
<evidence type="ECO:0000259" key="6">
    <source>
        <dbReference type="PROSITE" id="PS50931"/>
    </source>
</evidence>
<gene>
    <name evidence="7" type="ORF">ZBT109_2718</name>
</gene>
<accession>A0A348HIJ1</accession>
<dbReference type="GO" id="GO:0003677">
    <property type="term" value="F:DNA binding"/>
    <property type="evidence" value="ECO:0007669"/>
    <property type="project" value="UniProtKB-KW"/>
</dbReference>
<proteinExistence type="inferred from homology"/>
<dbReference type="FunFam" id="1.10.10.10:FF:000001">
    <property type="entry name" value="LysR family transcriptional regulator"/>
    <property type="match status" value="1"/>
</dbReference>
<dbReference type="EMBL" id="AP018933">
    <property type="protein sequence ID" value="BBG31443.1"/>
    <property type="molecule type" value="Genomic_DNA"/>
</dbReference>
<dbReference type="SUPFAM" id="SSF46785">
    <property type="entry name" value="Winged helix' DNA-binding domain"/>
    <property type="match status" value="1"/>
</dbReference>
<name>A0A348HIJ1_9GAMM</name>
<dbReference type="PANTHER" id="PTHR30346">
    <property type="entry name" value="TRANSCRIPTIONAL DUAL REGULATOR HCAR-RELATED"/>
    <property type="match status" value="1"/>
</dbReference>
<evidence type="ECO:0000256" key="5">
    <source>
        <dbReference type="ARBA" id="ARBA00023163"/>
    </source>
</evidence>
<dbReference type="Gene3D" id="3.40.190.10">
    <property type="entry name" value="Periplasmic binding protein-like II"/>
    <property type="match status" value="2"/>
</dbReference>
<reference evidence="7 8" key="1">
    <citation type="submission" date="2018-09" db="EMBL/GenBank/DDBJ databases">
        <title>Zymobacter palmae IAM14233 (=T109) whole genome analysis.</title>
        <authorList>
            <person name="Yanase H."/>
        </authorList>
    </citation>
    <scope>NUCLEOTIDE SEQUENCE [LARGE SCALE GENOMIC DNA]</scope>
    <source>
        <strain evidence="7 8">IAM14233</strain>
    </source>
</reference>
<dbReference type="PRINTS" id="PR00039">
    <property type="entry name" value="HTHLYSR"/>
</dbReference>
<dbReference type="Gene3D" id="1.10.10.10">
    <property type="entry name" value="Winged helix-like DNA-binding domain superfamily/Winged helix DNA-binding domain"/>
    <property type="match status" value="1"/>
</dbReference>
<dbReference type="Pfam" id="PF00126">
    <property type="entry name" value="HTH_1"/>
    <property type="match status" value="1"/>
</dbReference>
<dbReference type="GO" id="GO:0032993">
    <property type="term" value="C:protein-DNA complex"/>
    <property type="evidence" value="ECO:0007669"/>
    <property type="project" value="TreeGrafter"/>
</dbReference>
<dbReference type="InterPro" id="IPR036388">
    <property type="entry name" value="WH-like_DNA-bd_sf"/>
</dbReference>
<dbReference type="AlphaFoldDB" id="A0A348HIJ1"/>
<organism evidence="7 8">
    <name type="scientific">Zymobacter palmae</name>
    <dbReference type="NCBI Taxonomy" id="33074"/>
    <lineage>
        <taxon>Bacteria</taxon>
        <taxon>Pseudomonadati</taxon>
        <taxon>Pseudomonadota</taxon>
        <taxon>Gammaproteobacteria</taxon>
        <taxon>Oceanospirillales</taxon>
        <taxon>Halomonadaceae</taxon>
        <taxon>Zymobacter group</taxon>
        <taxon>Zymobacter</taxon>
    </lineage>
</organism>
<dbReference type="PANTHER" id="PTHR30346:SF26">
    <property type="entry name" value="HYDROGEN PEROXIDE-INDUCIBLE GENES ACTIVATOR"/>
    <property type="match status" value="1"/>
</dbReference>
<evidence type="ECO:0000313" key="8">
    <source>
        <dbReference type="Proteomes" id="UP000267342"/>
    </source>
</evidence>
<evidence type="ECO:0000256" key="1">
    <source>
        <dbReference type="ARBA" id="ARBA00009437"/>
    </source>
</evidence>
<dbReference type="GO" id="GO:0003700">
    <property type="term" value="F:DNA-binding transcription factor activity"/>
    <property type="evidence" value="ECO:0007669"/>
    <property type="project" value="InterPro"/>
</dbReference>
<dbReference type="Proteomes" id="UP000267342">
    <property type="component" value="Chromosome"/>
</dbReference>
<keyword evidence="2" id="KW-0805">Transcription regulation</keyword>
<keyword evidence="4" id="KW-0010">Activator</keyword>
<keyword evidence="5" id="KW-0804">Transcription</keyword>
<comment type="similarity">
    <text evidence="1">Belongs to the LysR transcriptional regulatory family.</text>
</comment>
<dbReference type="KEGG" id="zpl:ZBT109_2718"/>
<evidence type="ECO:0000313" key="7">
    <source>
        <dbReference type="EMBL" id="BBG31443.1"/>
    </source>
</evidence>
<evidence type="ECO:0000256" key="2">
    <source>
        <dbReference type="ARBA" id="ARBA00023015"/>
    </source>
</evidence>